<dbReference type="PANTHER" id="PTHR30535">
    <property type="entry name" value="VITAMIN B12-BINDING PROTEIN"/>
    <property type="match status" value="1"/>
</dbReference>
<dbReference type="InterPro" id="IPR050902">
    <property type="entry name" value="ABC_Transporter_SBP"/>
</dbReference>
<comment type="caution">
    <text evidence="2">The sequence shown here is derived from an EMBL/GenBank/DDBJ whole genome shotgun (WGS) entry which is preliminary data.</text>
</comment>
<protein>
    <submittedName>
        <fullName evidence="2">ABC transporter substrate-binding protein</fullName>
    </submittedName>
</protein>
<dbReference type="Pfam" id="PF01497">
    <property type="entry name" value="Peripla_BP_2"/>
    <property type="match status" value="1"/>
</dbReference>
<sequence length="283" mass="31696">MRRLFLFSSFMLFLFLPLWADGVACLNSSIADLWHLAGGVVDITVGEAVERGFASPEAILVDNASGRNINSELLIASEPDLIIGSEDTSSHLQLKDFMDKHGKKMILVRQDDFDDFLSYFQLFCSITGRDDLWQEHGEAQKQEINDIIVAAKAHEEKPSVLFIRAGSAFSAVRAKGTGSHFASSIISDLGAINAYDAMDGKVETLSLEALLTSDIDKILIVPQGNEEVSMDYINELFSQPGWRDIKAVREGEVYFLPKELFHFKPNGRWSEAYRMMESIIYEE</sequence>
<organism evidence="2 3">
    <name type="scientific">Candidatus Ornithospirochaeta stercoripullorum</name>
    <dbReference type="NCBI Taxonomy" id="2840899"/>
    <lineage>
        <taxon>Bacteria</taxon>
        <taxon>Pseudomonadati</taxon>
        <taxon>Spirochaetota</taxon>
        <taxon>Spirochaetia</taxon>
        <taxon>Spirochaetales</taxon>
        <taxon>Spirochaetaceae</taxon>
        <taxon>Spirochaetaceae incertae sedis</taxon>
        <taxon>Candidatus Ornithospirochaeta</taxon>
    </lineage>
</organism>
<evidence type="ECO:0000313" key="2">
    <source>
        <dbReference type="EMBL" id="MBO8436903.1"/>
    </source>
</evidence>
<reference evidence="2" key="2">
    <citation type="journal article" date="2021" name="PeerJ">
        <title>Extensive microbial diversity within the chicken gut microbiome revealed by metagenomics and culture.</title>
        <authorList>
            <person name="Gilroy R."/>
            <person name="Ravi A."/>
            <person name="Getino M."/>
            <person name="Pursley I."/>
            <person name="Horton D.L."/>
            <person name="Alikhan N.F."/>
            <person name="Baker D."/>
            <person name="Gharbi K."/>
            <person name="Hall N."/>
            <person name="Watson M."/>
            <person name="Adriaenssens E.M."/>
            <person name="Foster-Nyarko E."/>
            <person name="Jarju S."/>
            <person name="Secka A."/>
            <person name="Antonio M."/>
            <person name="Oren A."/>
            <person name="Chaudhuri R.R."/>
            <person name="La Ragione R."/>
            <person name="Hildebrand F."/>
            <person name="Pallen M.J."/>
        </authorList>
    </citation>
    <scope>NUCLEOTIDE SEQUENCE</scope>
    <source>
        <strain evidence="2">7293</strain>
    </source>
</reference>
<gene>
    <name evidence="2" type="ORF">IAA97_07995</name>
</gene>
<dbReference type="PANTHER" id="PTHR30535:SF34">
    <property type="entry name" value="MOLYBDATE-BINDING PROTEIN MOLA"/>
    <property type="match status" value="1"/>
</dbReference>
<dbReference type="AlphaFoldDB" id="A0A9D9E1Q2"/>
<dbReference type="Proteomes" id="UP000823615">
    <property type="component" value="Unassembled WGS sequence"/>
</dbReference>
<dbReference type="EMBL" id="JADIMT010000093">
    <property type="protein sequence ID" value="MBO8436903.1"/>
    <property type="molecule type" value="Genomic_DNA"/>
</dbReference>
<evidence type="ECO:0000259" key="1">
    <source>
        <dbReference type="PROSITE" id="PS50983"/>
    </source>
</evidence>
<reference evidence="2" key="1">
    <citation type="submission" date="2020-10" db="EMBL/GenBank/DDBJ databases">
        <authorList>
            <person name="Gilroy R."/>
        </authorList>
    </citation>
    <scope>NUCLEOTIDE SEQUENCE</scope>
    <source>
        <strain evidence="2">7293</strain>
    </source>
</reference>
<proteinExistence type="predicted"/>
<dbReference type="GO" id="GO:0071281">
    <property type="term" value="P:cellular response to iron ion"/>
    <property type="evidence" value="ECO:0007669"/>
    <property type="project" value="TreeGrafter"/>
</dbReference>
<dbReference type="InterPro" id="IPR002491">
    <property type="entry name" value="ABC_transptr_periplasmic_BD"/>
</dbReference>
<evidence type="ECO:0000313" key="3">
    <source>
        <dbReference type="Proteomes" id="UP000823615"/>
    </source>
</evidence>
<dbReference type="PROSITE" id="PS50983">
    <property type="entry name" value="FE_B12_PBP"/>
    <property type="match status" value="1"/>
</dbReference>
<feature type="domain" description="Fe/B12 periplasmic-binding" evidence="1">
    <location>
        <begin position="22"/>
        <end position="283"/>
    </location>
</feature>
<accession>A0A9D9E1Q2</accession>
<dbReference type="SUPFAM" id="SSF53807">
    <property type="entry name" value="Helical backbone' metal receptor"/>
    <property type="match status" value="1"/>
</dbReference>
<dbReference type="Gene3D" id="3.40.50.1980">
    <property type="entry name" value="Nitrogenase molybdenum iron protein domain"/>
    <property type="match status" value="2"/>
</dbReference>
<name>A0A9D9E1Q2_9SPIO</name>